<feature type="repeat" description="WD" evidence="3">
    <location>
        <begin position="299"/>
        <end position="339"/>
    </location>
</feature>
<name>A0A1R2BLM7_9CILI</name>
<sequence length="407" mass="46402">MNILPPCLCNRPQKSTWLKFQCSNCLGILKDLENINCSSQASVHFDLSDTFSKSLIEYLSSGNKFIHKRSCTDKTQQSCSDILKNPEKNKHLLRNPSEPLLIHKPNQLSAPACIYKKKEYFKREYLYTGHTNSINSITLLDNKIWTAGADYKVFSWYLPPNSISSTKPDCHLQISSHFAHSRNITSITSLNPEILLTSSMDKTVKSWEATKNFKLKTLYKHKTGVKSLSILSKNFISGTSDSKINIWDLAYNTSTLSYSEHLKPVLSIDNFKYNTFLTGSEDTSIKLWDTRTVHSISSFYSHCDSITNIKIIDQHTFLSSSKDTTVRTWDIRTCRTISLLNSNQEIFSLDFFKDFIIIGGEKLQLWSKGVLVGENLVRAKCLKYIQKNHSVVVGSFDNNVSIYKLLI</sequence>
<dbReference type="PROSITE" id="PS50082">
    <property type="entry name" value="WD_REPEATS_2"/>
    <property type="match status" value="3"/>
</dbReference>
<dbReference type="InterPro" id="IPR001680">
    <property type="entry name" value="WD40_rpt"/>
</dbReference>
<dbReference type="InterPro" id="IPR020472">
    <property type="entry name" value="WD40_PAC1"/>
</dbReference>
<dbReference type="GO" id="GO:0043161">
    <property type="term" value="P:proteasome-mediated ubiquitin-dependent protein catabolic process"/>
    <property type="evidence" value="ECO:0007669"/>
    <property type="project" value="TreeGrafter"/>
</dbReference>
<dbReference type="EMBL" id="MPUH01000563">
    <property type="protein sequence ID" value="OMJ77666.1"/>
    <property type="molecule type" value="Genomic_DNA"/>
</dbReference>
<organism evidence="4 5">
    <name type="scientific">Stentor coeruleus</name>
    <dbReference type="NCBI Taxonomy" id="5963"/>
    <lineage>
        <taxon>Eukaryota</taxon>
        <taxon>Sar</taxon>
        <taxon>Alveolata</taxon>
        <taxon>Ciliophora</taxon>
        <taxon>Postciliodesmatophora</taxon>
        <taxon>Heterotrichea</taxon>
        <taxon>Heterotrichida</taxon>
        <taxon>Stentoridae</taxon>
        <taxon>Stentor</taxon>
    </lineage>
</organism>
<evidence type="ECO:0000313" key="5">
    <source>
        <dbReference type="Proteomes" id="UP000187209"/>
    </source>
</evidence>
<dbReference type="GO" id="GO:0005737">
    <property type="term" value="C:cytoplasm"/>
    <property type="evidence" value="ECO:0007669"/>
    <property type="project" value="TreeGrafter"/>
</dbReference>
<dbReference type="InterPro" id="IPR036322">
    <property type="entry name" value="WD40_repeat_dom_sf"/>
</dbReference>
<dbReference type="Pfam" id="PF00400">
    <property type="entry name" value="WD40"/>
    <property type="match status" value="4"/>
</dbReference>
<dbReference type="GO" id="GO:0005634">
    <property type="term" value="C:nucleus"/>
    <property type="evidence" value="ECO:0007669"/>
    <property type="project" value="TreeGrafter"/>
</dbReference>
<dbReference type="SUPFAM" id="SSF50978">
    <property type="entry name" value="WD40 repeat-like"/>
    <property type="match status" value="1"/>
</dbReference>
<dbReference type="Proteomes" id="UP000187209">
    <property type="component" value="Unassembled WGS sequence"/>
</dbReference>
<dbReference type="SMART" id="SM00320">
    <property type="entry name" value="WD40"/>
    <property type="match status" value="6"/>
</dbReference>
<dbReference type="GO" id="GO:0043130">
    <property type="term" value="F:ubiquitin binding"/>
    <property type="evidence" value="ECO:0007669"/>
    <property type="project" value="TreeGrafter"/>
</dbReference>
<dbReference type="PANTHER" id="PTHR19849:SF1">
    <property type="entry name" value="F-BOX_WD REPEAT-CONTAINING PROTEIN 7"/>
    <property type="match status" value="1"/>
</dbReference>
<gene>
    <name evidence="4" type="ORF">SteCoe_22706</name>
</gene>
<feature type="repeat" description="WD" evidence="3">
    <location>
        <begin position="218"/>
        <end position="257"/>
    </location>
</feature>
<dbReference type="PANTHER" id="PTHR19849">
    <property type="entry name" value="PHOSPHOLIPASE A-2-ACTIVATING PROTEIN"/>
    <property type="match status" value="1"/>
</dbReference>
<evidence type="ECO:0000256" key="2">
    <source>
        <dbReference type="ARBA" id="ARBA00022737"/>
    </source>
</evidence>
<comment type="caution">
    <text evidence="4">The sequence shown here is derived from an EMBL/GenBank/DDBJ whole genome shotgun (WGS) entry which is preliminary data.</text>
</comment>
<dbReference type="AlphaFoldDB" id="A0A1R2BLM7"/>
<dbReference type="PRINTS" id="PR00320">
    <property type="entry name" value="GPROTEINBRPT"/>
</dbReference>
<reference evidence="4 5" key="1">
    <citation type="submission" date="2016-11" db="EMBL/GenBank/DDBJ databases">
        <title>The macronuclear genome of Stentor coeruleus: a giant cell with tiny introns.</title>
        <authorList>
            <person name="Slabodnick M."/>
            <person name="Ruby J.G."/>
            <person name="Reiff S.B."/>
            <person name="Swart E.C."/>
            <person name="Gosai S."/>
            <person name="Prabakaran S."/>
            <person name="Witkowska E."/>
            <person name="Larue G.E."/>
            <person name="Fisher S."/>
            <person name="Freeman R.M."/>
            <person name="Gunawardena J."/>
            <person name="Chu W."/>
            <person name="Stover N.A."/>
            <person name="Gregory B.D."/>
            <person name="Nowacki M."/>
            <person name="Derisi J."/>
            <person name="Roy S.W."/>
            <person name="Marshall W.F."/>
            <person name="Sood P."/>
        </authorList>
    </citation>
    <scope>NUCLEOTIDE SEQUENCE [LARGE SCALE GENOMIC DNA]</scope>
    <source>
        <strain evidence="4">WM001</strain>
    </source>
</reference>
<accession>A0A1R2BLM7</accession>
<dbReference type="OrthoDB" id="283099at2759"/>
<keyword evidence="2" id="KW-0677">Repeat</keyword>
<dbReference type="Gene3D" id="2.130.10.10">
    <property type="entry name" value="YVTN repeat-like/Quinoprotein amine dehydrogenase"/>
    <property type="match status" value="1"/>
</dbReference>
<evidence type="ECO:0000256" key="1">
    <source>
        <dbReference type="ARBA" id="ARBA00022574"/>
    </source>
</evidence>
<feature type="repeat" description="WD" evidence="3">
    <location>
        <begin position="258"/>
        <end position="298"/>
    </location>
</feature>
<protein>
    <submittedName>
        <fullName evidence="4">Uncharacterized protein</fullName>
    </submittedName>
</protein>
<evidence type="ECO:0000256" key="3">
    <source>
        <dbReference type="PROSITE-ProRule" id="PRU00221"/>
    </source>
</evidence>
<keyword evidence="1 3" id="KW-0853">WD repeat</keyword>
<proteinExistence type="predicted"/>
<keyword evidence="5" id="KW-1185">Reference proteome</keyword>
<dbReference type="GO" id="GO:0010992">
    <property type="term" value="P:ubiquitin recycling"/>
    <property type="evidence" value="ECO:0007669"/>
    <property type="project" value="TreeGrafter"/>
</dbReference>
<evidence type="ECO:0000313" key="4">
    <source>
        <dbReference type="EMBL" id="OMJ77666.1"/>
    </source>
</evidence>
<dbReference type="InterPro" id="IPR015943">
    <property type="entry name" value="WD40/YVTN_repeat-like_dom_sf"/>
</dbReference>